<dbReference type="FunFam" id="3.40.50.300:FF:000640">
    <property type="entry name" value="MoxR family ATPase"/>
    <property type="match status" value="1"/>
</dbReference>
<feature type="domain" description="ChlI/MoxR AAA lid" evidence="5">
    <location>
        <begin position="294"/>
        <end position="361"/>
    </location>
</feature>
<evidence type="ECO:0000256" key="1">
    <source>
        <dbReference type="ARBA" id="ARBA00022741"/>
    </source>
</evidence>
<dbReference type="InterPro" id="IPR011703">
    <property type="entry name" value="ATPase_AAA-3"/>
</dbReference>
<feature type="compositionally biased region" description="Low complexity" evidence="3">
    <location>
        <begin position="9"/>
        <end position="47"/>
    </location>
</feature>
<dbReference type="Pfam" id="PF17863">
    <property type="entry name" value="AAA_lid_2"/>
    <property type="match status" value="1"/>
</dbReference>
<dbReference type="PANTHER" id="PTHR42759">
    <property type="entry name" value="MOXR FAMILY PROTEIN"/>
    <property type="match status" value="1"/>
</dbReference>
<feature type="domain" description="ATPase AAA-3" evidence="4">
    <location>
        <begin position="89"/>
        <end position="219"/>
    </location>
</feature>
<dbReference type="Pfam" id="PF07726">
    <property type="entry name" value="AAA_3"/>
    <property type="match status" value="1"/>
</dbReference>
<dbReference type="AlphaFoldDB" id="A0A6J7H7Z5"/>
<evidence type="ECO:0000313" key="6">
    <source>
        <dbReference type="EMBL" id="CAB4917101.1"/>
    </source>
</evidence>
<dbReference type="InterPro" id="IPR050764">
    <property type="entry name" value="CbbQ/NirQ/NorQ/GpvN"/>
</dbReference>
<dbReference type="InterPro" id="IPR027417">
    <property type="entry name" value="P-loop_NTPase"/>
</dbReference>
<dbReference type="Gene3D" id="1.10.8.80">
    <property type="entry name" value="Magnesium chelatase subunit I, C-Terminal domain"/>
    <property type="match status" value="1"/>
</dbReference>
<dbReference type="InterPro" id="IPR041628">
    <property type="entry name" value="ChlI/MoxR_AAA_lid"/>
</dbReference>
<reference evidence="6" key="1">
    <citation type="submission" date="2020-05" db="EMBL/GenBank/DDBJ databases">
        <authorList>
            <person name="Chiriac C."/>
            <person name="Salcher M."/>
            <person name="Ghai R."/>
            <person name="Kavagutti S V."/>
        </authorList>
    </citation>
    <scope>NUCLEOTIDE SEQUENCE</scope>
</reference>
<keyword evidence="1" id="KW-0547">Nucleotide-binding</keyword>
<dbReference type="SUPFAM" id="SSF52540">
    <property type="entry name" value="P-loop containing nucleoside triphosphate hydrolases"/>
    <property type="match status" value="1"/>
</dbReference>
<sequence length="395" mass="42117">MDPAPNPQQPQAAPAAPTSAPTAAPTSAPTSAATAASSRAATTTPQAKSEPAQPDSAVLEQLLFEMKKVIVGQDRAIERLLTCLLAGGHCLLESVPGLAKTLSAETMALSVGGTFSRIQFTPDLLPADVVGTRIFRASTESFDVELGPIFANFVLADEINRAPAKVQSALLEVMAEQQVTIGGTTHQLEGPFIVLATQNPIESEGVYPLPEAQRDRFLMKVILGYPSPAEEVEIVQRMGTAAPEAQQVVTLDQVRQLQAAAERVYVDRSVLEYAVNLVLCTRTPENFGLAELRSYIELGASPRASIGLIRGGRALAMLRGRNYLTPQDVFDVAPEILRHRLLLSYEALAQDIDVEQVVNRILSTVPAPRVSPTQAPTLTADPYNAGTPVPAAWGA</sequence>
<evidence type="ECO:0000256" key="2">
    <source>
        <dbReference type="ARBA" id="ARBA00022840"/>
    </source>
</evidence>
<dbReference type="GO" id="GO:0005524">
    <property type="term" value="F:ATP binding"/>
    <property type="evidence" value="ECO:0007669"/>
    <property type="project" value="UniProtKB-KW"/>
</dbReference>
<proteinExistence type="predicted"/>
<dbReference type="EMBL" id="CAFBMG010000196">
    <property type="protein sequence ID" value="CAB4917101.1"/>
    <property type="molecule type" value="Genomic_DNA"/>
</dbReference>
<dbReference type="PANTHER" id="PTHR42759:SF1">
    <property type="entry name" value="MAGNESIUM-CHELATASE SUBUNIT CHLD"/>
    <property type="match status" value="1"/>
</dbReference>
<evidence type="ECO:0000256" key="3">
    <source>
        <dbReference type="SAM" id="MobiDB-lite"/>
    </source>
</evidence>
<evidence type="ECO:0000259" key="4">
    <source>
        <dbReference type="Pfam" id="PF07726"/>
    </source>
</evidence>
<name>A0A6J7H7Z5_9ZZZZ</name>
<gene>
    <name evidence="6" type="ORF">UFOPK3519_01745</name>
</gene>
<organism evidence="6">
    <name type="scientific">freshwater metagenome</name>
    <dbReference type="NCBI Taxonomy" id="449393"/>
    <lineage>
        <taxon>unclassified sequences</taxon>
        <taxon>metagenomes</taxon>
        <taxon>ecological metagenomes</taxon>
    </lineage>
</organism>
<dbReference type="GO" id="GO:0016887">
    <property type="term" value="F:ATP hydrolysis activity"/>
    <property type="evidence" value="ECO:0007669"/>
    <property type="project" value="InterPro"/>
</dbReference>
<protein>
    <submittedName>
        <fullName evidence="6">Unannotated protein</fullName>
    </submittedName>
</protein>
<accession>A0A6J7H7Z5</accession>
<dbReference type="Gene3D" id="3.40.50.300">
    <property type="entry name" value="P-loop containing nucleotide triphosphate hydrolases"/>
    <property type="match status" value="1"/>
</dbReference>
<feature type="region of interest" description="Disordered" evidence="3">
    <location>
        <begin position="1"/>
        <end position="54"/>
    </location>
</feature>
<keyword evidence="2" id="KW-0067">ATP-binding</keyword>
<evidence type="ECO:0000259" key="5">
    <source>
        <dbReference type="Pfam" id="PF17863"/>
    </source>
</evidence>